<sequence>MPSTLSFLSLSLSLNSYHHHHHHHHHHHQSDYYDYYTVDELVPHHLLFNLHFLLLFDIIRKNNKRLKETVYMDGSCKRAVSGTSAPKKKSITAVKDTAGSREGIGQSCSRIGCCGRLNHNTKGSKNKCLEKPKPLKTSIRSSSSKEVAGGSSKKWSKSVENSEKKVSVEIGSSSVSNESGIQELNVSGIQTRKMKSKVSEVRKEENSLRVQKSELSNGRKKRLTQGESSSSGKGKKIIGVSVNEGRVSDYKNARNLISSRTNGASSVRTRKSLNLETSKGFNSQQSNDVTNMPQTQELSLDGDHSTSDTSTDRSVVGFGNDNGTRHYNIDGIADVLRALDRFEQDDELTYEQLLSLEANLFLGGLNFYDQHRDMRLDIDNMSYEELLMLEEKMGTVSTALSEEELSKCIKTGIYEYLQLEDGKMRSNSCADDNKCSICQEEFVRGDEVGRLGCGHGYHTPCINQWLGLKNWCPICKASPKPLSTHT</sequence>
<dbReference type="EMBL" id="CM042035">
    <property type="protein sequence ID" value="KAI3756094.1"/>
    <property type="molecule type" value="Genomic_DNA"/>
</dbReference>
<proteinExistence type="predicted"/>
<evidence type="ECO:0000313" key="2">
    <source>
        <dbReference type="Proteomes" id="UP001056120"/>
    </source>
</evidence>
<reference evidence="2" key="1">
    <citation type="journal article" date="2022" name="Mol. Ecol. Resour.">
        <title>The genomes of chicory, endive, great burdock and yacon provide insights into Asteraceae palaeo-polyploidization history and plant inulin production.</title>
        <authorList>
            <person name="Fan W."/>
            <person name="Wang S."/>
            <person name="Wang H."/>
            <person name="Wang A."/>
            <person name="Jiang F."/>
            <person name="Liu H."/>
            <person name="Zhao H."/>
            <person name="Xu D."/>
            <person name="Zhang Y."/>
        </authorList>
    </citation>
    <scope>NUCLEOTIDE SEQUENCE [LARGE SCALE GENOMIC DNA]</scope>
    <source>
        <strain evidence="2">cv. Yunnan</strain>
    </source>
</reference>
<evidence type="ECO:0000313" key="1">
    <source>
        <dbReference type="EMBL" id="KAI3756094.1"/>
    </source>
</evidence>
<accession>A0ACB9EAZ0</accession>
<name>A0ACB9EAZ0_9ASTR</name>
<keyword evidence="2" id="KW-1185">Reference proteome</keyword>
<organism evidence="1 2">
    <name type="scientific">Smallanthus sonchifolius</name>
    <dbReference type="NCBI Taxonomy" id="185202"/>
    <lineage>
        <taxon>Eukaryota</taxon>
        <taxon>Viridiplantae</taxon>
        <taxon>Streptophyta</taxon>
        <taxon>Embryophyta</taxon>
        <taxon>Tracheophyta</taxon>
        <taxon>Spermatophyta</taxon>
        <taxon>Magnoliopsida</taxon>
        <taxon>eudicotyledons</taxon>
        <taxon>Gunneridae</taxon>
        <taxon>Pentapetalae</taxon>
        <taxon>asterids</taxon>
        <taxon>campanulids</taxon>
        <taxon>Asterales</taxon>
        <taxon>Asteraceae</taxon>
        <taxon>Asteroideae</taxon>
        <taxon>Heliantheae alliance</taxon>
        <taxon>Millerieae</taxon>
        <taxon>Smallanthus</taxon>
    </lineage>
</organism>
<dbReference type="Proteomes" id="UP001056120">
    <property type="component" value="Linkage Group LG18"/>
</dbReference>
<reference evidence="1 2" key="2">
    <citation type="journal article" date="2022" name="Mol. Ecol. Resour.">
        <title>The genomes of chicory, endive, great burdock and yacon provide insights into Asteraceae paleo-polyploidization history and plant inulin production.</title>
        <authorList>
            <person name="Fan W."/>
            <person name="Wang S."/>
            <person name="Wang H."/>
            <person name="Wang A."/>
            <person name="Jiang F."/>
            <person name="Liu H."/>
            <person name="Zhao H."/>
            <person name="Xu D."/>
            <person name="Zhang Y."/>
        </authorList>
    </citation>
    <scope>NUCLEOTIDE SEQUENCE [LARGE SCALE GENOMIC DNA]</scope>
    <source>
        <strain evidence="2">cv. Yunnan</strain>
        <tissue evidence="1">Leaves</tissue>
    </source>
</reference>
<protein>
    <submittedName>
        <fullName evidence="1">Uncharacterized protein</fullName>
    </submittedName>
</protein>
<gene>
    <name evidence="1" type="ORF">L1987_55907</name>
</gene>
<comment type="caution">
    <text evidence="1">The sequence shown here is derived from an EMBL/GenBank/DDBJ whole genome shotgun (WGS) entry which is preliminary data.</text>
</comment>